<keyword evidence="1" id="KW-1133">Transmembrane helix</keyword>
<dbReference type="InterPro" id="IPR011944">
    <property type="entry name" value="Steroid_delta5-4_isomerase"/>
</dbReference>
<dbReference type="AlphaFoldDB" id="A0A7D7RNP6"/>
<keyword evidence="1" id="KW-0812">Transmembrane</keyword>
<evidence type="ECO:0000256" key="2">
    <source>
        <dbReference type="SAM" id="SignalP"/>
    </source>
</evidence>
<feature type="domain" description="DUF4440" evidence="3">
    <location>
        <begin position="50"/>
        <end position="166"/>
    </location>
</feature>
<keyword evidence="1" id="KW-0472">Membrane</keyword>
<gene>
    <name evidence="4" type="ORF">H3L94_03915</name>
</gene>
<accession>A0A7D7RNP6</accession>
<keyword evidence="2" id="KW-0732">Signal</keyword>
<evidence type="ECO:0000313" key="5">
    <source>
        <dbReference type="Proteomes" id="UP000514752"/>
    </source>
</evidence>
<dbReference type="Pfam" id="PF14534">
    <property type="entry name" value="DUF4440"/>
    <property type="match status" value="1"/>
</dbReference>
<proteinExistence type="predicted"/>
<reference evidence="4 5" key="1">
    <citation type="submission" date="2020-07" db="EMBL/GenBank/DDBJ databases">
        <title>Genomic diversity of species in the Neisseriaceae family.</title>
        <authorList>
            <person name="Vincent A.T."/>
            <person name="Bernet E."/>
            <person name="Veyrier F.J."/>
        </authorList>
    </citation>
    <scope>NUCLEOTIDE SEQUENCE [LARGE SCALE GENOMIC DNA]</scope>
    <source>
        <strain evidence="4 5">DSM 22244</strain>
    </source>
</reference>
<dbReference type="SUPFAM" id="SSF54427">
    <property type="entry name" value="NTF2-like"/>
    <property type="match status" value="1"/>
</dbReference>
<dbReference type="InterPro" id="IPR027843">
    <property type="entry name" value="DUF4440"/>
</dbReference>
<evidence type="ECO:0000313" key="4">
    <source>
        <dbReference type="EMBL" id="QMT41182.1"/>
    </source>
</evidence>
<feature type="signal peptide" evidence="2">
    <location>
        <begin position="1"/>
        <end position="27"/>
    </location>
</feature>
<name>A0A7D7RNP6_9NEIS</name>
<feature type="chain" id="PRO_5028198591" evidence="2">
    <location>
        <begin position="28"/>
        <end position="212"/>
    </location>
</feature>
<feature type="transmembrane region" description="Helical" evidence="1">
    <location>
        <begin position="187"/>
        <end position="207"/>
    </location>
</feature>
<protein>
    <submittedName>
        <fullName evidence="4">Nuclear transport factor 2 family protein</fullName>
    </submittedName>
</protein>
<evidence type="ECO:0000259" key="3">
    <source>
        <dbReference type="Pfam" id="PF14534"/>
    </source>
</evidence>
<dbReference type="Gene3D" id="3.10.450.50">
    <property type="match status" value="1"/>
</dbReference>
<organism evidence="4 5">
    <name type="scientific">Neisseria shayeganii</name>
    <dbReference type="NCBI Taxonomy" id="607712"/>
    <lineage>
        <taxon>Bacteria</taxon>
        <taxon>Pseudomonadati</taxon>
        <taxon>Pseudomonadota</taxon>
        <taxon>Betaproteobacteria</taxon>
        <taxon>Neisseriales</taxon>
        <taxon>Neisseriaceae</taxon>
        <taxon>Neisseria</taxon>
    </lineage>
</organism>
<dbReference type="Proteomes" id="UP000514752">
    <property type="component" value="Chromosome"/>
</dbReference>
<dbReference type="InterPro" id="IPR032710">
    <property type="entry name" value="NTF2-like_dom_sf"/>
</dbReference>
<dbReference type="RefSeq" id="WP_182122735.1">
    <property type="nucleotide sequence ID" value="NZ_CP059567.1"/>
</dbReference>
<dbReference type="NCBIfam" id="TIGR02246">
    <property type="entry name" value="SgcJ/EcaC family oxidoreductase"/>
    <property type="match status" value="1"/>
</dbReference>
<dbReference type="EMBL" id="CP059567">
    <property type="protein sequence ID" value="QMT41182.1"/>
    <property type="molecule type" value="Genomic_DNA"/>
</dbReference>
<evidence type="ECO:0000256" key="1">
    <source>
        <dbReference type="SAM" id="Phobius"/>
    </source>
</evidence>
<sequence>MNRLSARWLAGLLLCAPLLQLSATALAETAASAPAAAITAAADEQLHNELRALRDTMQDALNARRLDTLLNNVTDNVVFSTMNGDRIIGKDGIHQYFQHMMEGDRAVVKNVTAEFEVEALSHLYGGDTAVAFGRSRDRYELNNGETWTVTPQWSATMVRQDGRWLIANFHYSVNMFDNPVLTAQRNWLLGGGIGAALLLGGLGFWLGRRPRR</sequence>
<dbReference type="KEGG" id="nsg:H3L94_03915"/>